<dbReference type="PANTHER" id="PTHR46033">
    <property type="entry name" value="PROTEIN MAIN-LIKE 2"/>
    <property type="match status" value="1"/>
</dbReference>
<dbReference type="GO" id="GO:0010073">
    <property type="term" value="P:meristem maintenance"/>
    <property type="evidence" value="ECO:0007669"/>
    <property type="project" value="InterPro"/>
</dbReference>
<keyword evidence="3" id="KW-1185">Reference proteome</keyword>
<dbReference type="AlphaFoldDB" id="A0A3S3LXA0"/>
<evidence type="ECO:0000313" key="3">
    <source>
        <dbReference type="Proteomes" id="UP000283530"/>
    </source>
</evidence>
<dbReference type="EMBL" id="QPKB01000001">
    <property type="protein sequence ID" value="RWR73222.1"/>
    <property type="molecule type" value="Genomic_DNA"/>
</dbReference>
<evidence type="ECO:0000313" key="2">
    <source>
        <dbReference type="EMBL" id="RWR73222.1"/>
    </source>
</evidence>
<dbReference type="Proteomes" id="UP000283530">
    <property type="component" value="Unassembled WGS sequence"/>
</dbReference>
<feature type="domain" description="Aminotransferase-like plant mobile" evidence="1">
    <location>
        <begin position="3"/>
        <end position="156"/>
    </location>
</feature>
<comment type="caution">
    <text evidence="2">The sequence shown here is derived from an EMBL/GenBank/DDBJ whole genome shotgun (WGS) entry which is preliminary data.</text>
</comment>
<name>A0A3S3LXA0_9MAGN</name>
<protein>
    <submittedName>
        <fullName evidence="2">Serine/threonine-protein phosphatase 7 long form-like protein</fullName>
    </submittedName>
</protein>
<organism evidence="2 3">
    <name type="scientific">Cinnamomum micranthum f. kanehirae</name>
    <dbReference type="NCBI Taxonomy" id="337451"/>
    <lineage>
        <taxon>Eukaryota</taxon>
        <taxon>Viridiplantae</taxon>
        <taxon>Streptophyta</taxon>
        <taxon>Embryophyta</taxon>
        <taxon>Tracheophyta</taxon>
        <taxon>Spermatophyta</taxon>
        <taxon>Magnoliopsida</taxon>
        <taxon>Magnoliidae</taxon>
        <taxon>Laurales</taxon>
        <taxon>Lauraceae</taxon>
        <taxon>Cinnamomum</taxon>
    </lineage>
</organism>
<reference evidence="2 3" key="1">
    <citation type="journal article" date="2019" name="Nat. Plants">
        <title>Stout camphor tree genome fills gaps in understanding of flowering plant genome evolution.</title>
        <authorList>
            <person name="Chaw S.M."/>
            <person name="Liu Y.C."/>
            <person name="Wu Y.W."/>
            <person name="Wang H.Y."/>
            <person name="Lin C.I."/>
            <person name="Wu C.S."/>
            <person name="Ke H.M."/>
            <person name="Chang L.Y."/>
            <person name="Hsu C.Y."/>
            <person name="Yang H.T."/>
            <person name="Sudianto E."/>
            <person name="Hsu M.H."/>
            <person name="Wu K.P."/>
            <person name="Wang L.N."/>
            <person name="Leebens-Mack J.H."/>
            <person name="Tsai I.J."/>
        </authorList>
    </citation>
    <scope>NUCLEOTIDE SEQUENCE [LARGE SCALE GENOMIC DNA]</scope>
    <source>
        <strain evidence="3">cv. Chaw 1501</strain>
        <tissue evidence="2">Young leaves</tissue>
    </source>
</reference>
<sequence length="158" mass="18040">MCGLEHLSSIEYMTIDHALIRALVERWRPETNTLHLPCGKATVTLEDVAYIYGLPIDGPAVTGNTLHSTKQTVEICMDLLGMEPVLKRDSIGSRLNFSWMKEYFKGNKKKRKHHEVEEKCNTRAYLFCLVGGQIVGNSCGTYVPAWLLDLFREFKRYA</sequence>
<dbReference type="OrthoDB" id="1937804at2759"/>
<dbReference type="Pfam" id="PF10536">
    <property type="entry name" value="PMD"/>
    <property type="match status" value="1"/>
</dbReference>
<gene>
    <name evidence="2" type="ORF">CKAN_00148000</name>
</gene>
<evidence type="ECO:0000259" key="1">
    <source>
        <dbReference type="Pfam" id="PF10536"/>
    </source>
</evidence>
<dbReference type="STRING" id="337451.A0A3S3LXA0"/>
<dbReference type="InterPro" id="IPR044824">
    <property type="entry name" value="MAIN-like"/>
</dbReference>
<dbReference type="PANTHER" id="PTHR46033:SF1">
    <property type="entry name" value="PROTEIN MAIN-LIKE 2"/>
    <property type="match status" value="1"/>
</dbReference>
<accession>A0A3S3LXA0</accession>
<proteinExistence type="predicted"/>
<dbReference type="InterPro" id="IPR019557">
    <property type="entry name" value="AminoTfrase-like_pln_mobile"/>
</dbReference>